<dbReference type="AlphaFoldDB" id="A0A388K3K4"/>
<protein>
    <submittedName>
        <fullName evidence="5">Uncharacterized protein</fullName>
    </submittedName>
</protein>
<dbReference type="GO" id="GO:0005737">
    <property type="term" value="C:cytoplasm"/>
    <property type="evidence" value="ECO:0007669"/>
    <property type="project" value="TreeGrafter"/>
</dbReference>
<dbReference type="OrthoDB" id="3223806at2759"/>
<dbReference type="InterPro" id="IPR050452">
    <property type="entry name" value="Metacaspase"/>
</dbReference>
<dbReference type="Gene3D" id="3.40.50.12660">
    <property type="match status" value="1"/>
</dbReference>
<organism evidence="5 6">
    <name type="scientific">Chara braunii</name>
    <name type="common">Braun's stonewort</name>
    <dbReference type="NCBI Taxonomy" id="69332"/>
    <lineage>
        <taxon>Eukaryota</taxon>
        <taxon>Viridiplantae</taxon>
        <taxon>Streptophyta</taxon>
        <taxon>Charophyceae</taxon>
        <taxon>Charales</taxon>
        <taxon>Characeae</taxon>
        <taxon>Chara</taxon>
    </lineage>
</organism>
<dbReference type="Proteomes" id="UP000265515">
    <property type="component" value="Unassembled WGS sequence"/>
</dbReference>
<dbReference type="Pfam" id="PF00656">
    <property type="entry name" value="Peptidase_C14"/>
    <property type="match status" value="1"/>
</dbReference>
<evidence type="ECO:0000259" key="4">
    <source>
        <dbReference type="Pfam" id="PF06943"/>
    </source>
</evidence>
<keyword evidence="6" id="KW-1185">Reference proteome</keyword>
<dbReference type="PANTHER" id="PTHR48104">
    <property type="entry name" value="METACASPASE-4"/>
    <property type="match status" value="1"/>
</dbReference>
<evidence type="ECO:0000256" key="2">
    <source>
        <dbReference type="SAM" id="MobiDB-lite"/>
    </source>
</evidence>
<gene>
    <name evidence="5" type="ORF">CBR_g45219</name>
</gene>
<dbReference type="GO" id="GO:0004197">
    <property type="term" value="F:cysteine-type endopeptidase activity"/>
    <property type="evidence" value="ECO:0007669"/>
    <property type="project" value="InterPro"/>
</dbReference>
<dbReference type="Pfam" id="PF06943">
    <property type="entry name" value="zf-LSD1"/>
    <property type="match status" value="1"/>
</dbReference>
<dbReference type="InterPro" id="IPR011600">
    <property type="entry name" value="Pept_C14_caspase"/>
</dbReference>
<dbReference type="InterPro" id="IPR005735">
    <property type="entry name" value="Znf_LSD1"/>
</dbReference>
<comment type="caution">
    <text evidence="5">The sequence shown here is derived from an EMBL/GenBank/DDBJ whole genome shotgun (WGS) entry which is preliminary data.</text>
</comment>
<feature type="domain" description="Peptidase C14 caspase" evidence="3">
    <location>
        <begin position="141"/>
        <end position="429"/>
    </location>
</feature>
<evidence type="ECO:0000313" key="6">
    <source>
        <dbReference type="Proteomes" id="UP000265515"/>
    </source>
</evidence>
<dbReference type="NCBIfam" id="TIGR01053">
    <property type="entry name" value="LSD1"/>
    <property type="match status" value="1"/>
</dbReference>
<evidence type="ECO:0000256" key="1">
    <source>
        <dbReference type="ARBA" id="ARBA00009005"/>
    </source>
</evidence>
<sequence>MNKFSKLKKKVEKIGNLVQSHYHASQSQSQSQSHGHQSGPRPSTFGQYPGASSLYPPPPPRPAGPGQTSSGPSQPPLLVDCVRCKTVLQLPPGALSIACAVCHQLINIAAPPTANFAPPPTTHQPSPVSYQPTPANVSGNKRAVIVGVSYSGTKYMLKGCLNDAKCMKYMLTQKFGFNEQNIVLLTEEAKDRGRIPTKINIMQALYWLMRGVRAGDSLVFHYSGHGSQQKDQTGEEIDGYDETLCPLDFEKNGMIVDDDLNSTLVRPLPPGAKLHAVIDSCHSGTVLDLPYLCKFRHGHVEWEDHRPRRGNRDRKGTSGGEAFCFSGCDDSQTSADTSALSQVTSTGAMTYCFIEAIERGLQSGRQLTYAQILDGMRTAIKIANEKMGGHRSGGVTAAMNILDMFLGANGQLGSLFQAGGLTQIPQLTASAPFDVATKTFSM</sequence>
<reference evidence="5 6" key="1">
    <citation type="journal article" date="2018" name="Cell">
        <title>The Chara Genome: Secondary Complexity and Implications for Plant Terrestrialization.</title>
        <authorList>
            <person name="Nishiyama T."/>
            <person name="Sakayama H."/>
            <person name="Vries J.D."/>
            <person name="Buschmann H."/>
            <person name="Saint-Marcoux D."/>
            <person name="Ullrich K.K."/>
            <person name="Haas F.B."/>
            <person name="Vanderstraeten L."/>
            <person name="Becker D."/>
            <person name="Lang D."/>
            <person name="Vosolsobe S."/>
            <person name="Rombauts S."/>
            <person name="Wilhelmsson P.K.I."/>
            <person name="Janitza P."/>
            <person name="Kern R."/>
            <person name="Heyl A."/>
            <person name="Rumpler F."/>
            <person name="Villalobos L.I.A.C."/>
            <person name="Clay J.M."/>
            <person name="Skokan R."/>
            <person name="Toyoda A."/>
            <person name="Suzuki Y."/>
            <person name="Kagoshima H."/>
            <person name="Schijlen E."/>
            <person name="Tajeshwar N."/>
            <person name="Catarino B."/>
            <person name="Hetherington A.J."/>
            <person name="Saltykova A."/>
            <person name="Bonnot C."/>
            <person name="Breuninger H."/>
            <person name="Symeonidi A."/>
            <person name="Radhakrishnan G.V."/>
            <person name="Van Nieuwerburgh F."/>
            <person name="Deforce D."/>
            <person name="Chang C."/>
            <person name="Karol K.G."/>
            <person name="Hedrich R."/>
            <person name="Ulvskov P."/>
            <person name="Glockner G."/>
            <person name="Delwiche C.F."/>
            <person name="Petrasek J."/>
            <person name="Van de Peer Y."/>
            <person name="Friml J."/>
            <person name="Beilby M."/>
            <person name="Dolan L."/>
            <person name="Kohara Y."/>
            <person name="Sugano S."/>
            <person name="Fujiyama A."/>
            <person name="Delaux P.-M."/>
            <person name="Quint M."/>
            <person name="TheiBen G."/>
            <person name="Hagemann M."/>
            <person name="Harholt J."/>
            <person name="Dunand C."/>
            <person name="Zachgo S."/>
            <person name="Langdale J."/>
            <person name="Maumus F."/>
            <person name="Straeten D.V.D."/>
            <person name="Gould S.B."/>
            <person name="Rensing S.A."/>
        </authorList>
    </citation>
    <scope>NUCLEOTIDE SEQUENCE [LARGE SCALE GENOMIC DNA]</scope>
    <source>
        <strain evidence="5 6">S276</strain>
    </source>
</reference>
<feature type="domain" description="Zinc finger LSD1-type" evidence="4">
    <location>
        <begin position="81"/>
        <end position="103"/>
    </location>
</feature>
<dbReference type="Gramene" id="GBG64523">
    <property type="protein sequence ID" value="GBG64523"/>
    <property type="gene ID" value="CBR_g45219"/>
</dbReference>
<dbReference type="GO" id="GO:0006508">
    <property type="term" value="P:proteolysis"/>
    <property type="evidence" value="ECO:0007669"/>
    <property type="project" value="InterPro"/>
</dbReference>
<feature type="compositionally biased region" description="Low complexity" evidence="2">
    <location>
        <begin position="19"/>
        <end position="38"/>
    </location>
</feature>
<evidence type="ECO:0000259" key="3">
    <source>
        <dbReference type="Pfam" id="PF00656"/>
    </source>
</evidence>
<proteinExistence type="inferred from homology"/>
<dbReference type="OMA" id="MHRIMVT"/>
<name>A0A388K3K4_CHABU</name>
<dbReference type="EMBL" id="BFEA01000051">
    <property type="protein sequence ID" value="GBG64523.1"/>
    <property type="molecule type" value="Genomic_DNA"/>
</dbReference>
<accession>A0A388K3K4</accession>
<evidence type="ECO:0000313" key="5">
    <source>
        <dbReference type="EMBL" id="GBG64523.1"/>
    </source>
</evidence>
<comment type="similarity">
    <text evidence="1">Belongs to the peptidase C14B family.</text>
</comment>
<feature type="region of interest" description="Disordered" evidence="2">
    <location>
        <begin position="15"/>
        <end position="74"/>
    </location>
</feature>
<dbReference type="PANTHER" id="PTHR48104:SF30">
    <property type="entry name" value="METACASPASE-1"/>
    <property type="match status" value="1"/>
</dbReference>